<evidence type="ECO:0000313" key="2">
    <source>
        <dbReference type="Proteomes" id="UP000304953"/>
    </source>
</evidence>
<proteinExistence type="predicted"/>
<comment type="caution">
    <text evidence="1">The sequence shown here is derived from an EMBL/GenBank/DDBJ whole genome shotgun (WGS) entry which is preliminary data.</text>
</comment>
<sequence>MNFTEFIRKTDKIAESMPPENLAAFLHDYARSVPECKREEFLERLLSFSDKSVDWNNAGRLRRSGG</sequence>
<accession>A0AC61RVG7</accession>
<protein>
    <submittedName>
        <fullName evidence="1">Uncharacterized protein</fullName>
    </submittedName>
</protein>
<name>A0AC61RVG7_9FIRM</name>
<dbReference type="EMBL" id="SRYA01000025">
    <property type="protein sequence ID" value="TGY95709.1"/>
    <property type="molecule type" value="Genomic_DNA"/>
</dbReference>
<gene>
    <name evidence="1" type="ORF">E5329_13370</name>
</gene>
<organism evidence="1 2">
    <name type="scientific">Petralouisia muris</name>
    <dbReference type="NCBI Taxonomy" id="3032872"/>
    <lineage>
        <taxon>Bacteria</taxon>
        <taxon>Bacillati</taxon>
        <taxon>Bacillota</taxon>
        <taxon>Clostridia</taxon>
        <taxon>Lachnospirales</taxon>
        <taxon>Lachnospiraceae</taxon>
        <taxon>Petralouisia</taxon>
    </lineage>
</organism>
<keyword evidence="2" id="KW-1185">Reference proteome</keyword>
<evidence type="ECO:0000313" key="1">
    <source>
        <dbReference type="EMBL" id="TGY95709.1"/>
    </source>
</evidence>
<dbReference type="Proteomes" id="UP000304953">
    <property type="component" value="Unassembled WGS sequence"/>
</dbReference>
<reference evidence="1" key="1">
    <citation type="submission" date="2019-04" db="EMBL/GenBank/DDBJ databases">
        <title>Microbes associate with the intestines of laboratory mice.</title>
        <authorList>
            <person name="Navarre W."/>
            <person name="Wong E."/>
            <person name="Huang K."/>
            <person name="Tropini C."/>
            <person name="Ng K."/>
            <person name="Yu B."/>
        </authorList>
    </citation>
    <scope>NUCLEOTIDE SEQUENCE</scope>
    <source>
        <strain evidence="1">NM01_1-7b</strain>
    </source>
</reference>